<gene>
    <name evidence="1" type="ORF">A2527_06785</name>
</gene>
<name>A0A1F6GBN6_9PROT</name>
<accession>A0A1F6GBN6</accession>
<reference evidence="1 2" key="1">
    <citation type="journal article" date="2016" name="Nat. Commun.">
        <title>Thousands of microbial genomes shed light on interconnected biogeochemical processes in an aquifer system.</title>
        <authorList>
            <person name="Anantharaman K."/>
            <person name="Brown C.T."/>
            <person name="Hug L.A."/>
            <person name="Sharon I."/>
            <person name="Castelle C.J."/>
            <person name="Probst A.J."/>
            <person name="Thomas B.C."/>
            <person name="Singh A."/>
            <person name="Wilkins M.J."/>
            <person name="Karaoz U."/>
            <person name="Brodie E.L."/>
            <person name="Williams K.H."/>
            <person name="Hubbard S.S."/>
            <person name="Banfield J.F."/>
        </authorList>
    </citation>
    <scope>NUCLEOTIDE SEQUENCE [LARGE SCALE GENOMIC DNA]</scope>
</reference>
<proteinExistence type="predicted"/>
<dbReference type="EMBL" id="MFNE01000020">
    <property type="protein sequence ID" value="OGG95532.1"/>
    <property type="molecule type" value="Genomic_DNA"/>
</dbReference>
<evidence type="ECO:0000313" key="2">
    <source>
        <dbReference type="Proteomes" id="UP000178449"/>
    </source>
</evidence>
<organism evidence="1 2">
    <name type="scientific">Candidatus Lambdaproteobacteria bacterium RIFOXYD2_FULL_50_16</name>
    <dbReference type="NCBI Taxonomy" id="1817772"/>
    <lineage>
        <taxon>Bacteria</taxon>
        <taxon>Pseudomonadati</taxon>
        <taxon>Pseudomonadota</taxon>
        <taxon>Candidatus Lambdaproteobacteria</taxon>
    </lineage>
</organism>
<evidence type="ECO:0000313" key="1">
    <source>
        <dbReference type="EMBL" id="OGG95532.1"/>
    </source>
</evidence>
<dbReference type="Proteomes" id="UP000178449">
    <property type="component" value="Unassembled WGS sequence"/>
</dbReference>
<sequence length="74" mass="8389">MKKLDFCRAGGFVYFWANYKSFVGKRRSAFADRWALVSGQKASLKVTNRGRLNLYSCKRLSHPPITPFSKAGLS</sequence>
<protein>
    <submittedName>
        <fullName evidence="1">Uncharacterized protein</fullName>
    </submittedName>
</protein>
<comment type="caution">
    <text evidence="1">The sequence shown here is derived from an EMBL/GenBank/DDBJ whole genome shotgun (WGS) entry which is preliminary data.</text>
</comment>
<dbReference type="AlphaFoldDB" id="A0A1F6GBN6"/>